<dbReference type="PROSITE" id="PS51257">
    <property type="entry name" value="PROKAR_LIPOPROTEIN"/>
    <property type="match status" value="1"/>
</dbReference>
<name>A0A6I4UUV6_9SPHN</name>
<dbReference type="AlphaFoldDB" id="A0A6I4UUV6"/>
<evidence type="ECO:0000313" key="9">
    <source>
        <dbReference type="Proteomes" id="UP000469159"/>
    </source>
</evidence>
<evidence type="ECO:0000256" key="5">
    <source>
        <dbReference type="ARBA" id="ARBA00023136"/>
    </source>
</evidence>
<evidence type="ECO:0000256" key="1">
    <source>
        <dbReference type="ARBA" id="ARBA00004167"/>
    </source>
</evidence>
<organism evidence="8 9">
    <name type="scientific">Croceibacterium soli</name>
    <dbReference type="NCBI Taxonomy" id="1739690"/>
    <lineage>
        <taxon>Bacteria</taxon>
        <taxon>Pseudomonadati</taxon>
        <taxon>Pseudomonadota</taxon>
        <taxon>Alphaproteobacteria</taxon>
        <taxon>Sphingomonadales</taxon>
        <taxon>Erythrobacteraceae</taxon>
        <taxon>Croceibacterium</taxon>
    </lineage>
</organism>
<reference evidence="8 9" key="1">
    <citation type="submission" date="2019-12" db="EMBL/GenBank/DDBJ databases">
        <title>Genomic-based taxomic classification of the family Erythrobacteraceae.</title>
        <authorList>
            <person name="Xu L."/>
        </authorList>
    </citation>
    <scope>NUCLEOTIDE SEQUENCE [LARGE SCALE GENOMIC DNA]</scope>
    <source>
        <strain evidence="8 9">MCCC 1K02066</strain>
    </source>
</reference>
<sequence>MSLATRLVRFAVAIAGAAALSACGVNSVPTAEEAAKAKWADVQAAFQERANLIPNLQEIVLSSAEQERQTLNDVIQARASATRPEVQISAEDLDDPAAVQRYQQAQNQLGSALSRLLVSVEQYPQLRSQENFGRFMTQLEGSENRIRVAIRDYNEAVRQYNTEIRTFPSIIAANIIYGADPLTPYEAVTPGAEVAPTLDMRPGNNGAAPAGANDNAPAPAPAATPAAAAN</sequence>
<dbReference type="PANTHER" id="PTHR34478">
    <property type="entry name" value="PROTEIN LEMA"/>
    <property type="match status" value="1"/>
</dbReference>
<keyword evidence="5" id="KW-0472">Membrane</keyword>
<dbReference type="Pfam" id="PF04011">
    <property type="entry name" value="LemA"/>
    <property type="match status" value="1"/>
</dbReference>
<evidence type="ECO:0000313" key="8">
    <source>
        <dbReference type="EMBL" id="MXP41529.1"/>
    </source>
</evidence>
<proteinExistence type="inferred from homology"/>
<dbReference type="Gene3D" id="1.20.1440.20">
    <property type="entry name" value="LemA-like domain"/>
    <property type="match status" value="1"/>
</dbReference>
<evidence type="ECO:0000256" key="2">
    <source>
        <dbReference type="ARBA" id="ARBA00008854"/>
    </source>
</evidence>
<evidence type="ECO:0000256" key="7">
    <source>
        <dbReference type="SAM" id="SignalP"/>
    </source>
</evidence>
<comment type="caution">
    <text evidence="8">The sequence shown here is derived from an EMBL/GenBank/DDBJ whole genome shotgun (WGS) entry which is preliminary data.</text>
</comment>
<feature type="compositionally biased region" description="Low complexity" evidence="6">
    <location>
        <begin position="202"/>
        <end position="230"/>
    </location>
</feature>
<feature type="chain" id="PRO_5026211635" evidence="7">
    <location>
        <begin position="18"/>
        <end position="230"/>
    </location>
</feature>
<dbReference type="InterPro" id="IPR023353">
    <property type="entry name" value="LemA-like_dom_sf"/>
</dbReference>
<keyword evidence="7" id="KW-0732">Signal</keyword>
<comment type="subcellular location">
    <subcellularLocation>
        <location evidence="1">Membrane</location>
        <topology evidence="1">Single-pass membrane protein</topology>
    </subcellularLocation>
</comment>
<comment type="similarity">
    <text evidence="2">Belongs to the LemA family.</text>
</comment>
<gene>
    <name evidence="8" type="ORF">GRI75_07725</name>
</gene>
<keyword evidence="4" id="KW-1133">Transmembrane helix</keyword>
<accession>A0A6I4UUV6</accession>
<feature type="region of interest" description="Disordered" evidence="6">
    <location>
        <begin position="197"/>
        <end position="230"/>
    </location>
</feature>
<keyword evidence="3" id="KW-0812">Transmembrane</keyword>
<dbReference type="SUPFAM" id="SSF140478">
    <property type="entry name" value="LemA-like"/>
    <property type="match status" value="1"/>
</dbReference>
<protein>
    <submittedName>
        <fullName evidence="8">LemA family protein</fullName>
    </submittedName>
</protein>
<dbReference type="GO" id="GO:0016020">
    <property type="term" value="C:membrane"/>
    <property type="evidence" value="ECO:0007669"/>
    <property type="project" value="UniProtKB-SubCell"/>
</dbReference>
<feature type="signal peptide" evidence="7">
    <location>
        <begin position="1"/>
        <end position="17"/>
    </location>
</feature>
<dbReference type="RefSeq" id="WP_160746720.1">
    <property type="nucleotide sequence ID" value="NZ_WTYK01000004.1"/>
</dbReference>
<dbReference type="PANTHER" id="PTHR34478:SF2">
    <property type="entry name" value="MEMBRANE PROTEIN"/>
    <property type="match status" value="1"/>
</dbReference>
<dbReference type="Proteomes" id="UP000469159">
    <property type="component" value="Unassembled WGS sequence"/>
</dbReference>
<evidence type="ECO:0000256" key="4">
    <source>
        <dbReference type="ARBA" id="ARBA00022989"/>
    </source>
</evidence>
<dbReference type="EMBL" id="WTYK01000004">
    <property type="protein sequence ID" value="MXP41529.1"/>
    <property type="molecule type" value="Genomic_DNA"/>
</dbReference>
<evidence type="ECO:0000256" key="3">
    <source>
        <dbReference type="ARBA" id="ARBA00022692"/>
    </source>
</evidence>
<evidence type="ECO:0000256" key="6">
    <source>
        <dbReference type="SAM" id="MobiDB-lite"/>
    </source>
</evidence>
<dbReference type="InterPro" id="IPR007156">
    <property type="entry name" value="MamQ_LemA"/>
</dbReference>
<dbReference type="OrthoDB" id="9804152at2"/>
<keyword evidence="9" id="KW-1185">Reference proteome</keyword>